<evidence type="ECO:0000256" key="4">
    <source>
        <dbReference type="ARBA" id="ARBA00022490"/>
    </source>
</evidence>
<dbReference type="Gene3D" id="1.10.510.10">
    <property type="entry name" value="Transferase(Phosphotransferase) domain 1"/>
    <property type="match status" value="1"/>
</dbReference>
<dbReference type="GO" id="GO:0004674">
    <property type="term" value="F:protein serine/threonine kinase activity"/>
    <property type="evidence" value="ECO:0007669"/>
    <property type="project" value="UniProtKB-KW"/>
</dbReference>
<dbReference type="SUPFAM" id="SSF56112">
    <property type="entry name" value="Protein kinase-like (PK-like)"/>
    <property type="match status" value="1"/>
</dbReference>
<keyword evidence="4" id="KW-0963">Cytoplasm</keyword>
<proteinExistence type="inferred from homology"/>
<comment type="cofactor">
    <cofactor evidence="1">
        <name>Mg(2+)</name>
        <dbReference type="ChEBI" id="CHEBI:18420"/>
    </cofactor>
</comment>
<dbReference type="Pfam" id="PF22931">
    <property type="entry name" value="SAM_TNK"/>
    <property type="match status" value="1"/>
</dbReference>
<dbReference type="Pfam" id="PF07714">
    <property type="entry name" value="PK_Tyr_Ser-Thr"/>
    <property type="match status" value="1"/>
</dbReference>
<evidence type="ECO:0000313" key="23">
    <source>
        <dbReference type="Proteomes" id="UP000594260"/>
    </source>
</evidence>
<evidence type="ECO:0008006" key="24">
    <source>
        <dbReference type="Google" id="ProtNLM"/>
    </source>
</evidence>
<dbReference type="InterPro" id="IPR020635">
    <property type="entry name" value="Tyr_kinase_cat_dom"/>
</dbReference>
<evidence type="ECO:0000256" key="16">
    <source>
        <dbReference type="PROSITE-ProRule" id="PRU00192"/>
    </source>
</evidence>
<accession>A0A7M7JFI2</accession>
<keyword evidence="5" id="KW-0723">Serine/threonine-protein kinase</keyword>
<comment type="subcellular location">
    <subcellularLocation>
        <location evidence="2">Cytoplasmic vesicle</location>
        <location evidence="2">Clathrin-coated vesicle</location>
    </subcellularLocation>
</comment>
<dbReference type="PANTHER" id="PTHR24418">
    <property type="entry name" value="TYROSINE-PROTEIN KINASE"/>
    <property type="match status" value="1"/>
</dbReference>
<feature type="compositionally biased region" description="Low complexity" evidence="18">
    <location>
        <begin position="130"/>
        <end position="141"/>
    </location>
</feature>
<dbReference type="InterPro" id="IPR015940">
    <property type="entry name" value="UBA"/>
</dbReference>
<dbReference type="PROSITE" id="PS50002">
    <property type="entry name" value="SH3"/>
    <property type="match status" value="1"/>
</dbReference>
<reference evidence="22" key="1">
    <citation type="submission" date="2021-01" db="UniProtKB">
        <authorList>
            <consortium name="EnsemblMetazoa"/>
        </authorList>
    </citation>
    <scope>IDENTIFICATION</scope>
</reference>
<dbReference type="InterPro" id="IPR050198">
    <property type="entry name" value="Non-receptor_tyrosine_kinases"/>
</dbReference>
<keyword evidence="10 17" id="KW-0067">ATP-binding</keyword>
<dbReference type="FunFam" id="1.10.510.10:FF:000080">
    <property type="entry name" value="Putative activated CDC42 kinase 1"/>
    <property type="match status" value="1"/>
</dbReference>
<evidence type="ECO:0000256" key="3">
    <source>
        <dbReference type="ARBA" id="ARBA00022443"/>
    </source>
</evidence>
<evidence type="ECO:0000256" key="15">
    <source>
        <dbReference type="ARBA" id="ARBA00060742"/>
    </source>
</evidence>
<dbReference type="InterPro" id="IPR036028">
    <property type="entry name" value="SH3-like_dom_sf"/>
</dbReference>
<keyword evidence="7" id="KW-0479">Metal-binding</keyword>
<feature type="compositionally biased region" description="Basic and acidic residues" evidence="18">
    <location>
        <begin position="1011"/>
        <end position="1031"/>
    </location>
</feature>
<sequence>MDDALCGGQLAGKPSRGQPFRASVRAVTMESTDWLVELCRDVQLEQFASRIREELQITRIQHFDYVTAEDLEKISIARPAAKRLLDAVKKCKGGWRKNIFTKIRPEKSAERTGKSGKSSPVNTAAGANQPSPVSSVLGSSPSEQHSGLTCLISEKEISLKTKLGDGSFGVVMRGEWTTCTGRVVDVACKILKEDPKQTGTFDDFIKEVGSMHTLNHPHLIKLFGVVLASPLMMITELAAFGSLRDHLKKNRITVQSQNSINGSAVGNGVGDSAFPAALSKVAVTRLFEYAVQIADGMAYLEQNRFVHRDLACRNILLPSIDKIKIGDFGLMRNLKSDQDCYVMTEHQKVPMPWCAPESLTSRIFSHASDTWMYGVTLWEMFSFGQEPWSGLSGAEILKKIDSEGERLEHPSGCSNDLYQLMLQCWHETPELRPTFVALKDFILTNTPQVLRLVKLPQPPGASTALQDNELRMKNVQEGDLIAVIEGRNDYYWWKGQNLRTFEVGLFPRIHCEHTANVGYGSGKTLPKDISAPLRHSFIHTGHCDASGQQWGSPGHIDPMYLANPAQPEDVLGLPPLPKEPASWLKDLPNRSKTVRQAKQYSYKHLKNDPSSPGEIECASESTFRNPNQELNSSSRNLENRTSADVSSTISTENSFVPGSTNENFNAPIADLIDCDSESYYGCDSSFDSTTYEPPSQERQSQRLDKHNEDTKIQQQSYQNIPGSERQDSYDAENRYYSEVTEDASRKQPKSTVAAEVGKQDHDDNNDNDHTYMNVCAVPLPGLKKNIHEPSKVHKAPAPPAIKPSIHNLPNGPGSSAQPSSLAEFVQRQNECFEQCKSPTETSVYTAYSVGTNYWGTEYDPPLTDDEGYRNIESALGDDPAVYLNTQEILEEKRDTVRREFPPDVDLSQVSEEAPPIVVRAKPEIFPLQNSSSGSAAIDSVPQQKAPASLFNLPYLKPSQIVPKSTGIDKMITPIPAVLPKPPQNVQKVLSPSLVQGTAKPIGDVKPQGRARPSESEWRAFDESPESPEKEKKLNFNIKDSSANNVDPFKTSVNSAVIPKLPPPEKKKEIPRSNCTTFSTSSVSSLPGVDFSAPLVPIPVVTSTSPIPTSGSTSSSTTGLAPPISTNAPTGTLFSPQFNYSSTPLSLSGPVSCFAAFTNICLAPSSKPLIPAPDTPDEESQDIESRLENYLATKQAQQRAKMIADKMKREQDTAEAFKATAVKECKAALALVPAQEQKKTIKAFEAEKPAAQIAQGAEIQRMVEKATEVQRVVEAVKTQQAVHRGGGTLTTSGFEDSFSSLAISPTSSSIRNTGETHSLDAASRMRALATELNLSVKAQPIFLQHSTSAMTSTIQAVINQQQSNKDCQSTTQNVPSTVYATDGRSQIKSISSLECQTLQGTVIPTRPPIMSTVPLVPTPVTTAATVRASPQLKPSSTLLLTTPASPANAKVTPTTLPQQASQSFSGSLSNLLGSSRPALTLEDLAKGSKPLSAQHNSALSFGNNLSRSQETLNKTMPQQTAFVLPLKSASGSCQAKFPSNGPAPGTEQNVNISSSLGTILGAPPYVAQQPLMPLQATLLAASSLQSIQSRNTNRGFNEMSIATLGPSHGHAGGIGAIGSSSVMGTVGLGNPMAEVKPFMVRPPPPPPRQPELENLKVTTSPTRQPSNTEVLAMQALLPGSTREECLAAILANPGNIEGALRQVKLDHLVRLGIASRPACEAALRTHQWNVDQAASSLLDSR</sequence>
<evidence type="ECO:0000256" key="1">
    <source>
        <dbReference type="ARBA" id="ARBA00001946"/>
    </source>
</evidence>
<evidence type="ECO:0000256" key="9">
    <source>
        <dbReference type="ARBA" id="ARBA00022777"/>
    </source>
</evidence>
<dbReference type="InterPro" id="IPR001452">
    <property type="entry name" value="SH3_domain"/>
</dbReference>
<dbReference type="InterPro" id="IPR049587">
    <property type="entry name" value="TNK-like_SAM"/>
</dbReference>
<dbReference type="GO" id="GO:0030136">
    <property type="term" value="C:clathrin-coated vesicle"/>
    <property type="evidence" value="ECO:0007669"/>
    <property type="project" value="UniProtKB-SubCell"/>
</dbReference>
<feature type="region of interest" description="Disordered" evidence="18">
    <location>
        <begin position="996"/>
        <end position="1031"/>
    </location>
</feature>
<feature type="compositionally biased region" description="Basic and acidic residues" evidence="18">
    <location>
        <begin position="699"/>
        <end position="711"/>
    </location>
</feature>
<dbReference type="PROSITE" id="PS00109">
    <property type="entry name" value="PROTEIN_KINASE_TYR"/>
    <property type="match status" value="1"/>
</dbReference>
<evidence type="ECO:0000256" key="5">
    <source>
        <dbReference type="ARBA" id="ARBA00022527"/>
    </source>
</evidence>
<evidence type="ECO:0000256" key="2">
    <source>
        <dbReference type="ARBA" id="ARBA00004132"/>
    </source>
</evidence>
<organism evidence="22 23">
    <name type="scientific">Varroa destructor</name>
    <name type="common">Honeybee mite</name>
    <dbReference type="NCBI Taxonomy" id="109461"/>
    <lineage>
        <taxon>Eukaryota</taxon>
        <taxon>Metazoa</taxon>
        <taxon>Ecdysozoa</taxon>
        <taxon>Arthropoda</taxon>
        <taxon>Chelicerata</taxon>
        <taxon>Arachnida</taxon>
        <taxon>Acari</taxon>
        <taxon>Parasitiformes</taxon>
        <taxon>Mesostigmata</taxon>
        <taxon>Gamasina</taxon>
        <taxon>Dermanyssoidea</taxon>
        <taxon>Varroidae</taxon>
        <taxon>Varroa</taxon>
    </lineage>
</organism>
<dbReference type="InterPro" id="IPR011009">
    <property type="entry name" value="Kinase-like_dom_sf"/>
</dbReference>
<evidence type="ECO:0000256" key="14">
    <source>
        <dbReference type="ARBA" id="ARBA00047899"/>
    </source>
</evidence>
<feature type="compositionally biased region" description="Polar residues" evidence="18">
    <location>
        <begin position="712"/>
        <end position="721"/>
    </location>
</feature>
<dbReference type="RefSeq" id="XP_022651047.1">
    <property type="nucleotide sequence ID" value="XM_022795312.1"/>
</dbReference>
<feature type="compositionally biased region" description="Polar residues" evidence="18">
    <location>
        <begin position="619"/>
        <end position="662"/>
    </location>
</feature>
<feature type="domain" description="SH3" evidence="19">
    <location>
        <begin position="430"/>
        <end position="516"/>
    </location>
</feature>
<feature type="region of interest" description="Disordered" evidence="18">
    <location>
        <begin position="102"/>
        <end position="141"/>
    </location>
</feature>
<feature type="compositionally biased region" description="Polar residues" evidence="18">
    <location>
        <begin position="685"/>
        <end position="698"/>
    </location>
</feature>
<keyword evidence="9" id="KW-0418">Kinase</keyword>
<feature type="compositionally biased region" description="Basic and acidic residues" evidence="18">
    <location>
        <begin position="103"/>
        <end position="113"/>
    </location>
</feature>
<dbReference type="Gene3D" id="2.30.30.40">
    <property type="entry name" value="SH3 Domains"/>
    <property type="match status" value="1"/>
</dbReference>
<dbReference type="SMART" id="SM00219">
    <property type="entry name" value="TyrKc"/>
    <property type="match status" value="1"/>
</dbReference>
<dbReference type="GO" id="GO:0046872">
    <property type="term" value="F:metal ion binding"/>
    <property type="evidence" value="ECO:0007669"/>
    <property type="project" value="UniProtKB-KW"/>
</dbReference>
<evidence type="ECO:0000256" key="8">
    <source>
        <dbReference type="ARBA" id="ARBA00022741"/>
    </source>
</evidence>
<dbReference type="FunFam" id="3.30.200.20:FF:000107">
    <property type="entry name" value="Putative activated CDC42 kinase 1"/>
    <property type="match status" value="1"/>
</dbReference>
<feature type="compositionally biased region" description="Basic and acidic residues" evidence="18">
    <location>
        <begin position="724"/>
        <end position="735"/>
    </location>
</feature>
<dbReference type="InterPro" id="IPR037085">
    <property type="entry name" value="Cdc42-bd-like_dom_sf"/>
</dbReference>
<feature type="region of interest" description="Disordered" evidence="18">
    <location>
        <begin position="685"/>
        <end position="767"/>
    </location>
</feature>
<feature type="binding site" evidence="17">
    <location>
        <position position="189"/>
    </location>
    <ligand>
        <name>ATP</name>
        <dbReference type="ChEBI" id="CHEBI:30616"/>
    </ligand>
</feature>
<dbReference type="CDD" id="cd09539">
    <property type="entry name" value="SAM_TNK-like"/>
    <property type="match status" value="1"/>
</dbReference>
<dbReference type="GeneID" id="111246169"/>
<feature type="domain" description="UBA" evidence="21">
    <location>
        <begin position="1698"/>
        <end position="1739"/>
    </location>
</feature>
<dbReference type="CDD" id="cd14328">
    <property type="entry name" value="UBA_TNK1"/>
    <property type="match status" value="1"/>
</dbReference>
<feature type="region of interest" description="Disordered" evidence="18">
    <location>
        <begin position="789"/>
        <end position="822"/>
    </location>
</feature>
<name>A0A7M7JFI2_VARDE</name>
<dbReference type="Pfam" id="PF09027">
    <property type="entry name" value="GTPase_binding"/>
    <property type="match status" value="1"/>
</dbReference>
<comment type="similarity">
    <text evidence="15">Belongs to the protein kinase superfamily. Tyr protein kinase family.</text>
</comment>
<dbReference type="EnsemblMetazoa" id="XM_022795312">
    <property type="protein sequence ID" value="XP_022651047"/>
    <property type="gene ID" value="LOC111246169"/>
</dbReference>
<dbReference type="Gene3D" id="3.30.200.20">
    <property type="entry name" value="Phosphorylase Kinase, domain 1"/>
    <property type="match status" value="1"/>
</dbReference>
<feature type="compositionally biased region" description="Low complexity" evidence="18">
    <location>
        <begin position="1103"/>
        <end position="1122"/>
    </location>
</feature>
<dbReference type="InterPro" id="IPR001245">
    <property type="entry name" value="Ser-Thr/Tyr_kinase_cat_dom"/>
</dbReference>
<evidence type="ECO:0000256" key="11">
    <source>
        <dbReference type="ARBA" id="ARBA00022842"/>
    </source>
</evidence>
<feature type="compositionally biased region" description="Basic and acidic residues" evidence="18">
    <location>
        <begin position="757"/>
        <end position="767"/>
    </location>
</feature>
<keyword evidence="23" id="KW-1185">Reference proteome</keyword>
<evidence type="ECO:0000313" key="22">
    <source>
        <dbReference type="EnsemblMetazoa" id="XP_022651047"/>
    </source>
</evidence>
<evidence type="ECO:0000259" key="19">
    <source>
        <dbReference type="PROSITE" id="PS50002"/>
    </source>
</evidence>
<feature type="region of interest" description="Disordered" evidence="18">
    <location>
        <begin position="603"/>
        <end position="662"/>
    </location>
</feature>
<dbReference type="PROSITE" id="PS50030">
    <property type="entry name" value="UBA"/>
    <property type="match status" value="1"/>
</dbReference>
<dbReference type="PROSITE" id="PS50011">
    <property type="entry name" value="PROTEIN_KINASE_DOM"/>
    <property type="match status" value="1"/>
</dbReference>
<evidence type="ECO:0000256" key="13">
    <source>
        <dbReference type="ARBA" id="ARBA00023329"/>
    </source>
</evidence>
<evidence type="ECO:0000259" key="21">
    <source>
        <dbReference type="PROSITE" id="PS50030"/>
    </source>
</evidence>
<evidence type="ECO:0000256" key="10">
    <source>
        <dbReference type="ARBA" id="ARBA00022840"/>
    </source>
</evidence>
<dbReference type="PRINTS" id="PR00109">
    <property type="entry name" value="TYRKINASE"/>
</dbReference>
<dbReference type="InterPro" id="IPR017441">
    <property type="entry name" value="Protein_kinase_ATP_BS"/>
</dbReference>
<dbReference type="CTD" id="107482"/>
<keyword evidence="11" id="KW-0460">Magnesium</keyword>
<evidence type="ECO:0000259" key="20">
    <source>
        <dbReference type="PROSITE" id="PS50011"/>
    </source>
</evidence>
<feature type="compositionally biased region" description="Polar residues" evidence="18">
    <location>
        <begin position="812"/>
        <end position="822"/>
    </location>
</feature>
<dbReference type="PROSITE" id="PS00107">
    <property type="entry name" value="PROTEIN_KINASE_ATP"/>
    <property type="match status" value="1"/>
</dbReference>
<dbReference type="GO" id="GO:0005524">
    <property type="term" value="F:ATP binding"/>
    <property type="evidence" value="ECO:0007669"/>
    <property type="project" value="UniProtKB-UniRule"/>
</dbReference>
<dbReference type="InterPro" id="IPR055175">
    <property type="entry name" value="ACK/TNK-like_SAM"/>
</dbReference>
<feature type="compositionally biased region" description="Polar residues" evidence="18">
    <location>
        <begin position="115"/>
        <end position="129"/>
    </location>
</feature>
<dbReference type="InterPro" id="IPR008266">
    <property type="entry name" value="Tyr_kinase_AS"/>
</dbReference>
<evidence type="ECO:0000256" key="12">
    <source>
        <dbReference type="ARBA" id="ARBA00023137"/>
    </source>
</evidence>
<keyword evidence="13" id="KW-0968">Cytoplasmic vesicle</keyword>
<dbReference type="SUPFAM" id="SSF50044">
    <property type="entry name" value="SH3-domain"/>
    <property type="match status" value="1"/>
</dbReference>
<keyword evidence="12" id="KW-0829">Tyrosine-protein kinase</keyword>
<keyword evidence="3 16" id="KW-0728">SH3 domain</keyword>
<evidence type="ECO:0000256" key="7">
    <source>
        <dbReference type="ARBA" id="ARBA00022723"/>
    </source>
</evidence>
<dbReference type="InterPro" id="IPR015116">
    <property type="entry name" value="Cdc42-bd-like"/>
</dbReference>
<feature type="domain" description="Protein kinase" evidence="20">
    <location>
        <begin position="157"/>
        <end position="442"/>
    </location>
</feature>
<keyword evidence="8 17" id="KW-0547">Nucleotide-binding</keyword>
<evidence type="ECO:0000256" key="17">
    <source>
        <dbReference type="PROSITE-ProRule" id="PRU10141"/>
    </source>
</evidence>
<dbReference type="InterPro" id="IPR000719">
    <property type="entry name" value="Prot_kinase_dom"/>
</dbReference>
<dbReference type="Gene3D" id="4.10.680.10">
    <property type="entry name" value="Cdc42-like binding domain"/>
    <property type="match status" value="1"/>
</dbReference>
<evidence type="ECO:0000256" key="6">
    <source>
        <dbReference type="ARBA" id="ARBA00022679"/>
    </source>
</evidence>
<protein>
    <recommendedName>
        <fullName evidence="24">Non-specific protein-tyrosine kinase</fullName>
    </recommendedName>
</protein>
<dbReference type="GO" id="GO:0002009">
    <property type="term" value="P:morphogenesis of an epithelium"/>
    <property type="evidence" value="ECO:0007669"/>
    <property type="project" value="UniProtKB-ARBA"/>
</dbReference>
<dbReference type="Proteomes" id="UP000594260">
    <property type="component" value="Unplaced"/>
</dbReference>
<feature type="region of interest" description="Disordered" evidence="18">
    <location>
        <begin position="1103"/>
        <end position="1127"/>
    </location>
</feature>
<evidence type="ECO:0000256" key="18">
    <source>
        <dbReference type="SAM" id="MobiDB-lite"/>
    </source>
</evidence>
<comment type="catalytic activity">
    <reaction evidence="14">
        <text>L-threonyl-[protein] + ATP = O-phospho-L-threonyl-[protein] + ADP + H(+)</text>
        <dbReference type="Rhea" id="RHEA:46608"/>
        <dbReference type="Rhea" id="RHEA-COMP:11060"/>
        <dbReference type="Rhea" id="RHEA-COMP:11605"/>
        <dbReference type="ChEBI" id="CHEBI:15378"/>
        <dbReference type="ChEBI" id="CHEBI:30013"/>
        <dbReference type="ChEBI" id="CHEBI:30616"/>
        <dbReference type="ChEBI" id="CHEBI:61977"/>
        <dbReference type="ChEBI" id="CHEBI:456216"/>
        <dbReference type="EC" id="2.7.11.1"/>
    </reaction>
</comment>
<dbReference type="GO" id="GO:0004713">
    <property type="term" value="F:protein tyrosine kinase activity"/>
    <property type="evidence" value="ECO:0007669"/>
    <property type="project" value="UniProtKB-KW"/>
</dbReference>
<keyword evidence="6" id="KW-0808">Transferase</keyword>